<dbReference type="OrthoDB" id="9848321at2"/>
<feature type="transmembrane region" description="Helical" evidence="1">
    <location>
        <begin position="49"/>
        <end position="69"/>
    </location>
</feature>
<gene>
    <name evidence="2" type="ORF">KT71_02592</name>
</gene>
<dbReference type="RefSeq" id="WP_008292918.1">
    <property type="nucleotide sequence ID" value="NZ_CM002299.1"/>
</dbReference>
<proteinExistence type="predicted"/>
<feature type="transmembrane region" description="Helical" evidence="1">
    <location>
        <begin position="143"/>
        <end position="163"/>
    </location>
</feature>
<dbReference type="STRING" id="314285.KT71_02592"/>
<dbReference type="HOGENOM" id="CLU_1370459_0_0_6"/>
<keyword evidence="1" id="KW-0472">Membrane</keyword>
<reference evidence="2 3" key="2">
    <citation type="journal article" date="2009" name="PLoS ONE">
        <title>The photosynthetic apparatus and its regulation in the aerobic gammaproteobacterium Congregibacter litoralis gen. nov., sp. nov.</title>
        <authorList>
            <person name="Spring S."/>
            <person name="Lunsdorf H."/>
            <person name="Fuchs B.M."/>
            <person name="Tindall B.J."/>
        </authorList>
    </citation>
    <scope>NUCLEOTIDE SEQUENCE [LARGE SCALE GENOMIC DNA]</scope>
    <source>
        <strain evidence="2">KT71</strain>
    </source>
</reference>
<dbReference type="EMBL" id="AAOA02000002">
    <property type="protein sequence ID" value="EAQ98099.1"/>
    <property type="molecule type" value="Genomic_DNA"/>
</dbReference>
<keyword evidence="1" id="KW-1133">Transmembrane helix</keyword>
<accession>A4A730</accession>
<keyword evidence="3" id="KW-1185">Reference proteome</keyword>
<dbReference type="eggNOG" id="ENOG5033SUZ">
    <property type="taxonomic scope" value="Bacteria"/>
</dbReference>
<evidence type="ECO:0000313" key="2">
    <source>
        <dbReference type="EMBL" id="EAQ98099.1"/>
    </source>
</evidence>
<feature type="transmembrane region" description="Helical" evidence="1">
    <location>
        <begin position="113"/>
        <end position="131"/>
    </location>
</feature>
<dbReference type="InterPro" id="IPR009339">
    <property type="entry name" value="DUF998"/>
</dbReference>
<evidence type="ECO:0000256" key="1">
    <source>
        <dbReference type="SAM" id="Phobius"/>
    </source>
</evidence>
<comment type="caution">
    <text evidence="2">The sequence shown here is derived from an EMBL/GenBank/DDBJ whole genome shotgun (WGS) entry which is preliminary data.</text>
</comment>
<protein>
    <submittedName>
        <fullName evidence="2">Uncharacterized protein</fullName>
    </submittedName>
</protein>
<sequence length="199" mass="21126">MISSFTLRRLVLTGVLLMFGAHLLALLLSGQSAMSTPISQLSRASGSGGIHTGGLILLALVQLAVAVLLSRTGCRSRLWTAAVWLTVFNGACLLFIAMYFLRAPASLLFGPDANDPLAVLASSVGVIMGLLQKDLRQIAPRCARYNAVFFVLWLALIPVIPFIDGAWLGAYERTVGAILLAWLAMLALLCPDGSSATRA</sequence>
<dbReference type="Proteomes" id="UP000019205">
    <property type="component" value="Chromosome"/>
</dbReference>
<dbReference type="AlphaFoldDB" id="A4A730"/>
<organism evidence="2 3">
    <name type="scientific">Congregibacter litoralis KT71</name>
    <dbReference type="NCBI Taxonomy" id="314285"/>
    <lineage>
        <taxon>Bacteria</taxon>
        <taxon>Pseudomonadati</taxon>
        <taxon>Pseudomonadota</taxon>
        <taxon>Gammaproteobacteria</taxon>
        <taxon>Cellvibrionales</taxon>
        <taxon>Halieaceae</taxon>
        <taxon>Congregibacter</taxon>
    </lineage>
</organism>
<name>A4A730_9GAMM</name>
<feature type="transmembrane region" description="Helical" evidence="1">
    <location>
        <begin position="175"/>
        <end position="191"/>
    </location>
</feature>
<keyword evidence="1" id="KW-0812">Transmembrane</keyword>
<evidence type="ECO:0000313" key="3">
    <source>
        <dbReference type="Proteomes" id="UP000019205"/>
    </source>
</evidence>
<reference evidence="2 3" key="1">
    <citation type="journal article" date="2007" name="Proc. Natl. Acad. Sci. U.S.A.">
        <title>Characterization of a marine gammaproteobacterium capable of aerobic anoxygenic photosynthesis.</title>
        <authorList>
            <person name="Fuchs B.M."/>
            <person name="Spring S."/>
            <person name="Teeling H."/>
            <person name="Quast C."/>
            <person name="Wulf J."/>
            <person name="Schattenhofer M."/>
            <person name="Yan S."/>
            <person name="Ferriera S."/>
            <person name="Johnson J."/>
            <person name="Glockner F.O."/>
            <person name="Amann R."/>
        </authorList>
    </citation>
    <scope>NUCLEOTIDE SEQUENCE [LARGE SCALE GENOMIC DNA]</scope>
    <source>
        <strain evidence="2">KT71</strain>
    </source>
</reference>
<dbReference type="Pfam" id="PF06197">
    <property type="entry name" value="DUF998"/>
    <property type="match status" value="1"/>
</dbReference>
<feature type="transmembrane region" description="Helical" evidence="1">
    <location>
        <begin position="81"/>
        <end position="101"/>
    </location>
</feature>